<name>A0A7W7Z1T3_9BRAD</name>
<keyword evidence="1" id="KW-0240">DNA-directed RNA polymerase</keyword>
<accession>A0A7W7Z1T3</accession>
<dbReference type="GO" id="GO:0000428">
    <property type="term" value="C:DNA-directed RNA polymerase complex"/>
    <property type="evidence" value="ECO:0007669"/>
    <property type="project" value="UniProtKB-KW"/>
</dbReference>
<gene>
    <name evidence="1" type="ORF">HNR60_001064</name>
</gene>
<evidence type="ECO:0000313" key="2">
    <source>
        <dbReference type="Proteomes" id="UP000542353"/>
    </source>
</evidence>
<dbReference type="AlphaFoldDB" id="A0A7W7Z1T3"/>
<sequence length="65" mass="7635">MVWHDVTFDPSRCPNCGMRMRLSRVEPRPVGFAHEFDRHIYRCLHCDNISRFVVDRRAAAEAMTA</sequence>
<reference evidence="1 2" key="1">
    <citation type="submission" date="2020-08" db="EMBL/GenBank/DDBJ databases">
        <title>Genomic Encyclopedia of Type Strains, Phase IV (KMG-IV): sequencing the most valuable type-strain genomes for metagenomic binning, comparative biology and taxonomic classification.</title>
        <authorList>
            <person name="Goeker M."/>
        </authorList>
    </citation>
    <scope>NUCLEOTIDE SEQUENCE [LARGE SCALE GENOMIC DNA]</scope>
    <source>
        <strain evidence="1 2">DSM 12706</strain>
    </source>
</reference>
<protein>
    <submittedName>
        <fullName evidence="1">DNA-directed RNA polymerase subunit RPC12/RpoP</fullName>
    </submittedName>
</protein>
<proteinExistence type="predicted"/>
<organism evidence="1 2">
    <name type="scientific">Rhodopseudomonas rhenobacensis</name>
    <dbReference type="NCBI Taxonomy" id="87461"/>
    <lineage>
        <taxon>Bacteria</taxon>
        <taxon>Pseudomonadati</taxon>
        <taxon>Pseudomonadota</taxon>
        <taxon>Alphaproteobacteria</taxon>
        <taxon>Hyphomicrobiales</taxon>
        <taxon>Nitrobacteraceae</taxon>
        <taxon>Rhodopseudomonas</taxon>
    </lineage>
</organism>
<dbReference type="RefSeq" id="WP_184255067.1">
    <property type="nucleotide sequence ID" value="NZ_JACHIH010000004.1"/>
</dbReference>
<dbReference type="EMBL" id="JACHIH010000004">
    <property type="protein sequence ID" value="MBB5046319.1"/>
    <property type="molecule type" value="Genomic_DNA"/>
</dbReference>
<comment type="caution">
    <text evidence="1">The sequence shown here is derived from an EMBL/GenBank/DDBJ whole genome shotgun (WGS) entry which is preliminary data.</text>
</comment>
<evidence type="ECO:0000313" key="1">
    <source>
        <dbReference type="EMBL" id="MBB5046319.1"/>
    </source>
</evidence>
<keyword evidence="2" id="KW-1185">Reference proteome</keyword>
<dbReference type="Proteomes" id="UP000542353">
    <property type="component" value="Unassembled WGS sequence"/>
</dbReference>
<keyword evidence="1" id="KW-0804">Transcription</keyword>